<dbReference type="Pfam" id="PF05695">
    <property type="entry name" value="Ycf2"/>
    <property type="match status" value="1"/>
</dbReference>
<dbReference type="PaxDb" id="4081-Solyc06g017930.1.1"/>
<reference evidence="2" key="1">
    <citation type="journal article" date="2012" name="Nature">
        <title>The tomato genome sequence provides insights into fleshy fruit evolution.</title>
        <authorList>
            <consortium name="Tomato Genome Consortium"/>
        </authorList>
    </citation>
    <scope>NUCLEOTIDE SEQUENCE [LARGE SCALE GENOMIC DNA]</scope>
    <source>
        <strain evidence="2">cv. Heinz 1706</strain>
    </source>
</reference>
<keyword evidence="3" id="KW-1185">Reference proteome</keyword>
<evidence type="ECO:0000259" key="1">
    <source>
        <dbReference type="Pfam" id="PF05695"/>
    </source>
</evidence>
<dbReference type="EnsemblPlants" id="Solyc06g017930.1.1">
    <property type="protein sequence ID" value="Solyc06g017930.1.1.1"/>
    <property type="gene ID" value="Solyc06g017930.1"/>
</dbReference>
<protein>
    <recommendedName>
        <fullName evidence="1">Ycf2 N-terminal domain-containing protein</fullName>
    </recommendedName>
</protein>
<dbReference type="InParanoid" id="A0A3Q7HKT1"/>
<reference evidence="2" key="2">
    <citation type="submission" date="2019-01" db="UniProtKB">
        <authorList>
            <consortium name="EnsemblPlants"/>
        </authorList>
    </citation>
    <scope>IDENTIFICATION</scope>
    <source>
        <strain evidence="2">cv. Heinz 1706</strain>
    </source>
</reference>
<dbReference type="AlphaFoldDB" id="A0A3Q7HKT1"/>
<feature type="domain" description="Ycf2 N-terminal" evidence="1">
    <location>
        <begin position="83"/>
        <end position="156"/>
    </location>
</feature>
<evidence type="ECO:0000313" key="3">
    <source>
        <dbReference type="Proteomes" id="UP000004994"/>
    </source>
</evidence>
<sequence>MNSFAPTRLQLGSFHLLSKVKPWGLMADLKIHLQKLYAQSFWITLASSVLPAITKLVDAYFLDIIISSSPEKKITSRKPSTSPACSFFSDRRSILHLDLNLTKGSTRDQKLLKKQQDLSFVPSKRSKKKEMIYIFKIITYLQNTVLIHPILSDLGCVKEK</sequence>
<dbReference type="Proteomes" id="UP000004994">
    <property type="component" value="Chromosome 6"/>
</dbReference>
<evidence type="ECO:0000313" key="2">
    <source>
        <dbReference type="EnsemblPlants" id="Solyc06g017930.1.1.1"/>
    </source>
</evidence>
<accession>A0A3Q7HKT1</accession>
<name>A0A3Q7HKT1_SOLLC</name>
<dbReference type="Gramene" id="Solyc06g017930.1.1">
    <property type="protein sequence ID" value="Solyc06g017930.1.1.1"/>
    <property type="gene ID" value="Solyc06g017930.1"/>
</dbReference>
<organism evidence="2">
    <name type="scientific">Solanum lycopersicum</name>
    <name type="common">Tomato</name>
    <name type="synonym">Lycopersicon esculentum</name>
    <dbReference type="NCBI Taxonomy" id="4081"/>
    <lineage>
        <taxon>Eukaryota</taxon>
        <taxon>Viridiplantae</taxon>
        <taxon>Streptophyta</taxon>
        <taxon>Embryophyta</taxon>
        <taxon>Tracheophyta</taxon>
        <taxon>Spermatophyta</taxon>
        <taxon>Magnoliopsida</taxon>
        <taxon>eudicotyledons</taxon>
        <taxon>Gunneridae</taxon>
        <taxon>Pentapetalae</taxon>
        <taxon>asterids</taxon>
        <taxon>lamiids</taxon>
        <taxon>Solanales</taxon>
        <taxon>Solanaceae</taxon>
        <taxon>Solanoideae</taxon>
        <taxon>Solaneae</taxon>
        <taxon>Solanum</taxon>
        <taxon>Solanum subgen. Lycopersicon</taxon>
    </lineage>
</organism>
<proteinExistence type="predicted"/>
<dbReference type="InterPro" id="IPR056777">
    <property type="entry name" value="Ycf2_N"/>
</dbReference>